<feature type="transmembrane region" description="Helical" evidence="9">
    <location>
        <begin position="178"/>
        <end position="197"/>
    </location>
</feature>
<sequence>MDLATIIGILVAFGLVIAALGGDGFLFLDFSSLLIVIGGTIGAVLVTHPLESVLGVARIIRKTFMSKADDPAALIAQFVDYATRVRREGILSLEAHLKNIPDDFLRKGLQLTVDGLDPQLIQEIMETEISCLEERHLKGAEILLTFGTLAPGMGMIGTIIGLVLMLKRMNDPSTIGPAMAVALLTTFYGAILANLVFNPMAGKLRARSREEVLIRTMILEGIMSISRGENPRILEEKLNSYLPPKERKVRP</sequence>
<dbReference type="Proteomes" id="UP000198635">
    <property type="component" value="Unassembled WGS sequence"/>
</dbReference>
<comment type="similarity">
    <text evidence="2">Belongs to the MotA family.</text>
</comment>
<comment type="subcellular location">
    <subcellularLocation>
        <location evidence="1">Cell membrane</location>
        <topology evidence="1">Multi-pass membrane protein</topology>
    </subcellularLocation>
</comment>
<feature type="transmembrane region" description="Helical" evidence="9">
    <location>
        <begin position="142"/>
        <end position="166"/>
    </location>
</feature>
<feature type="transmembrane region" description="Helical" evidence="9">
    <location>
        <begin position="34"/>
        <end position="57"/>
    </location>
</feature>
<evidence type="ECO:0000256" key="7">
    <source>
        <dbReference type="ARBA" id="ARBA00022989"/>
    </source>
</evidence>
<dbReference type="RefSeq" id="WP_092377002.1">
    <property type="nucleotide sequence ID" value="NZ_FORX01000016.1"/>
</dbReference>
<evidence type="ECO:0000259" key="10">
    <source>
        <dbReference type="Pfam" id="PF01618"/>
    </source>
</evidence>
<dbReference type="PANTHER" id="PTHR30433">
    <property type="entry name" value="CHEMOTAXIS PROTEIN MOTA"/>
    <property type="match status" value="1"/>
</dbReference>
<gene>
    <name evidence="11" type="ORF">SAMN04488082_11636</name>
</gene>
<dbReference type="GO" id="GO:0071978">
    <property type="term" value="P:bacterial-type flagellum-dependent swarming motility"/>
    <property type="evidence" value="ECO:0007669"/>
    <property type="project" value="InterPro"/>
</dbReference>
<evidence type="ECO:0000256" key="5">
    <source>
        <dbReference type="ARBA" id="ARBA00022692"/>
    </source>
</evidence>
<dbReference type="InterPro" id="IPR002898">
    <property type="entry name" value="MotA_ExbB_proton_chnl"/>
</dbReference>
<dbReference type="EMBL" id="FORX01000016">
    <property type="protein sequence ID" value="SFK17850.1"/>
    <property type="molecule type" value="Genomic_DNA"/>
</dbReference>
<evidence type="ECO:0000256" key="9">
    <source>
        <dbReference type="SAM" id="Phobius"/>
    </source>
</evidence>
<dbReference type="GO" id="GO:0006935">
    <property type="term" value="P:chemotaxis"/>
    <property type="evidence" value="ECO:0007669"/>
    <property type="project" value="InterPro"/>
</dbReference>
<name>A0A1I3XE84_9BACT</name>
<evidence type="ECO:0000256" key="8">
    <source>
        <dbReference type="ARBA" id="ARBA00023136"/>
    </source>
</evidence>
<evidence type="ECO:0000256" key="4">
    <source>
        <dbReference type="ARBA" id="ARBA00022475"/>
    </source>
</evidence>
<dbReference type="OrthoDB" id="9806929at2"/>
<keyword evidence="5 9" id="KW-0812">Transmembrane</keyword>
<evidence type="ECO:0000313" key="11">
    <source>
        <dbReference type="EMBL" id="SFK17850.1"/>
    </source>
</evidence>
<accession>A0A1I3XE84</accession>
<evidence type="ECO:0000256" key="1">
    <source>
        <dbReference type="ARBA" id="ARBA00004651"/>
    </source>
</evidence>
<reference evidence="12" key="1">
    <citation type="submission" date="2016-10" db="EMBL/GenBank/DDBJ databases">
        <authorList>
            <person name="Varghese N."/>
            <person name="Submissions S."/>
        </authorList>
    </citation>
    <scope>NUCLEOTIDE SEQUENCE [LARGE SCALE GENOMIC DNA]</scope>
    <source>
        <strain evidence="12">DSM 5918</strain>
    </source>
</reference>
<proteinExistence type="inferred from homology"/>
<evidence type="ECO:0000256" key="2">
    <source>
        <dbReference type="ARBA" id="ARBA00008038"/>
    </source>
</evidence>
<keyword evidence="7 9" id="KW-1133">Transmembrane helix</keyword>
<dbReference type="PANTHER" id="PTHR30433:SF2">
    <property type="entry name" value="MOTILITY PROTEIN A"/>
    <property type="match status" value="1"/>
</dbReference>
<keyword evidence="12" id="KW-1185">Reference proteome</keyword>
<dbReference type="InterPro" id="IPR000540">
    <property type="entry name" value="Flag_MotA_CS"/>
</dbReference>
<dbReference type="STRING" id="52560.SAMN04488082_11636"/>
<protein>
    <submittedName>
        <fullName evidence="11">Chemotaxis protein MotA</fullName>
    </submittedName>
</protein>
<evidence type="ECO:0000256" key="3">
    <source>
        <dbReference type="ARBA" id="ARBA00022448"/>
    </source>
</evidence>
<evidence type="ECO:0000313" key="12">
    <source>
        <dbReference type="Proteomes" id="UP000198635"/>
    </source>
</evidence>
<dbReference type="PROSITE" id="PS01307">
    <property type="entry name" value="MOTA"/>
    <property type="match status" value="1"/>
</dbReference>
<dbReference type="Pfam" id="PF01618">
    <property type="entry name" value="MotA_ExbB"/>
    <property type="match status" value="1"/>
</dbReference>
<keyword evidence="4" id="KW-1003">Cell membrane</keyword>
<organism evidence="11 12">
    <name type="scientific">Desulfomicrobium apsheronum</name>
    <dbReference type="NCBI Taxonomy" id="52560"/>
    <lineage>
        <taxon>Bacteria</taxon>
        <taxon>Pseudomonadati</taxon>
        <taxon>Thermodesulfobacteriota</taxon>
        <taxon>Desulfovibrionia</taxon>
        <taxon>Desulfovibrionales</taxon>
        <taxon>Desulfomicrobiaceae</taxon>
        <taxon>Desulfomicrobium</taxon>
    </lineage>
</organism>
<dbReference type="InterPro" id="IPR047055">
    <property type="entry name" value="MotA-like"/>
</dbReference>
<keyword evidence="6" id="KW-0283">Flagellar rotation</keyword>
<evidence type="ECO:0000256" key="6">
    <source>
        <dbReference type="ARBA" id="ARBA00022779"/>
    </source>
</evidence>
<keyword evidence="8 9" id="KW-0472">Membrane</keyword>
<dbReference type="AlphaFoldDB" id="A0A1I3XE84"/>
<dbReference type="GO" id="GO:0005886">
    <property type="term" value="C:plasma membrane"/>
    <property type="evidence" value="ECO:0007669"/>
    <property type="project" value="UniProtKB-SubCell"/>
</dbReference>
<keyword evidence="3" id="KW-0813">Transport</keyword>
<feature type="domain" description="MotA/TolQ/ExbB proton channel" evidence="10">
    <location>
        <begin position="98"/>
        <end position="215"/>
    </location>
</feature>